<keyword evidence="2" id="KW-0521">NADP</keyword>
<evidence type="ECO:0000313" key="7">
    <source>
        <dbReference type="Proteomes" id="UP001327560"/>
    </source>
</evidence>
<dbReference type="Pfam" id="PF13456">
    <property type="entry name" value="RVT_3"/>
    <property type="match status" value="1"/>
</dbReference>
<dbReference type="PANTHER" id="PTHR43490">
    <property type="entry name" value="(+)-NEOMENTHOL DEHYDROGENASE"/>
    <property type="match status" value="1"/>
</dbReference>
<dbReference type="InterPro" id="IPR026960">
    <property type="entry name" value="RVT-Znf"/>
</dbReference>
<name>A0AAQ3K4Q9_9LILI</name>
<evidence type="ECO:0000256" key="3">
    <source>
        <dbReference type="ARBA" id="ARBA00023002"/>
    </source>
</evidence>
<dbReference type="SUPFAM" id="SSF51735">
    <property type="entry name" value="NAD(P)-binding Rossmann-fold domains"/>
    <property type="match status" value="1"/>
</dbReference>
<gene>
    <name evidence="6" type="ORF">Cni_G10574</name>
</gene>
<dbReference type="AlphaFoldDB" id="A0AAQ3K4Q9"/>
<feature type="domain" description="Reverse transcriptase zinc-binding" evidence="5">
    <location>
        <begin position="3"/>
        <end position="70"/>
    </location>
</feature>
<dbReference type="GO" id="GO:0016020">
    <property type="term" value="C:membrane"/>
    <property type="evidence" value="ECO:0007669"/>
    <property type="project" value="TreeGrafter"/>
</dbReference>
<sequence length="554" mass="61068">MSNLWSKIWSLHVPEKIKLFLWKVFHKWLLTNARLAYLLLLNNDLCTFCASESETIDHLLFDCSFSSQLWSRLGLALNLDLSNRVDWAFGSWLLGPSDSTFKSLVAITSWFIWHAQNSVKHRARQLSVASYISQILAFASNHGVFSEGFSPSLSKPPSAIQWSPLSLGSFKFNCDGSWTPDAAGIEVVIRDSNSHCLQVVASPCVADSAQVTEALAIHRIVLLAKDLQVSTAIFECDCKTLINYFTSNDGIPGMSLLLIAVVTGANKGIGLATARQLALNGVTVVLTARDENRGTDAVESLRRSDGLANVVFHQLDVRDEASVASLAEFIRTEFGKLDILVNNAGASGVSVDVEGLKALNIDPSSWLAGKATNLVQGVIQQTLDGAMTCFDTNYYGCKRVTEALLPLLKLSTSAARIVNVSSLRSELRRMPNERIRDELNDIDNLNEEKIERLLNEFLEDLKNGRLEANGWPMMLPSYSVSKTVLNAYTRVLAKRHPDMHINCVHPGYVNTDINWNTGVITTEEGAKGPVMLALLPEDGPTGCYFDQTRKADQF</sequence>
<dbReference type="PRINTS" id="PR00080">
    <property type="entry name" value="SDRFAMILY"/>
</dbReference>
<dbReference type="PANTHER" id="PTHR43490:SF73">
    <property type="entry name" value="OS07G0685800 PROTEIN"/>
    <property type="match status" value="1"/>
</dbReference>
<dbReference type="GO" id="GO:0016491">
    <property type="term" value="F:oxidoreductase activity"/>
    <property type="evidence" value="ECO:0007669"/>
    <property type="project" value="UniProtKB-KW"/>
</dbReference>
<feature type="domain" description="RNase H type-1" evidence="4">
    <location>
        <begin position="173"/>
        <end position="248"/>
    </location>
</feature>
<dbReference type="CDD" id="cd06222">
    <property type="entry name" value="RNase_H_like"/>
    <property type="match status" value="1"/>
</dbReference>
<proteinExistence type="inferred from homology"/>
<dbReference type="Gene3D" id="3.40.50.720">
    <property type="entry name" value="NAD(P)-binding Rossmann-like Domain"/>
    <property type="match status" value="1"/>
</dbReference>
<organism evidence="6 7">
    <name type="scientific">Canna indica</name>
    <name type="common">Indian-shot</name>
    <dbReference type="NCBI Taxonomy" id="4628"/>
    <lineage>
        <taxon>Eukaryota</taxon>
        <taxon>Viridiplantae</taxon>
        <taxon>Streptophyta</taxon>
        <taxon>Embryophyta</taxon>
        <taxon>Tracheophyta</taxon>
        <taxon>Spermatophyta</taxon>
        <taxon>Magnoliopsida</taxon>
        <taxon>Liliopsida</taxon>
        <taxon>Zingiberales</taxon>
        <taxon>Cannaceae</taxon>
        <taxon>Canna</taxon>
    </lineage>
</organism>
<reference evidence="6 7" key="1">
    <citation type="submission" date="2023-10" db="EMBL/GenBank/DDBJ databases">
        <title>Chromosome-scale genome assembly provides insights into flower coloration mechanisms of Canna indica.</title>
        <authorList>
            <person name="Li C."/>
        </authorList>
    </citation>
    <scope>NUCLEOTIDE SEQUENCE [LARGE SCALE GENOMIC DNA]</scope>
    <source>
        <tissue evidence="6">Flower</tissue>
    </source>
</reference>
<dbReference type="InterPro" id="IPR002156">
    <property type="entry name" value="RNaseH_domain"/>
</dbReference>
<dbReference type="Proteomes" id="UP001327560">
    <property type="component" value="Chromosome 3"/>
</dbReference>
<dbReference type="GO" id="GO:0004523">
    <property type="term" value="F:RNA-DNA hybrid ribonuclease activity"/>
    <property type="evidence" value="ECO:0007669"/>
    <property type="project" value="InterPro"/>
</dbReference>
<evidence type="ECO:0000259" key="4">
    <source>
        <dbReference type="Pfam" id="PF13456"/>
    </source>
</evidence>
<dbReference type="GO" id="GO:0003676">
    <property type="term" value="F:nucleic acid binding"/>
    <property type="evidence" value="ECO:0007669"/>
    <property type="project" value="InterPro"/>
</dbReference>
<keyword evidence="7" id="KW-1185">Reference proteome</keyword>
<dbReference type="InterPro" id="IPR036291">
    <property type="entry name" value="NAD(P)-bd_dom_sf"/>
</dbReference>
<dbReference type="Pfam" id="PF00106">
    <property type="entry name" value="adh_short"/>
    <property type="match status" value="1"/>
</dbReference>
<dbReference type="InterPro" id="IPR044730">
    <property type="entry name" value="RNase_H-like_dom_plant"/>
</dbReference>
<evidence type="ECO:0000256" key="1">
    <source>
        <dbReference type="ARBA" id="ARBA00006484"/>
    </source>
</evidence>
<accession>A0AAQ3K4Q9</accession>
<evidence type="ECO:0000256" key="2">
    <source>
        <dbReference type="ARBA" id="ARBA00022857"/>
    </source>
</evidence>
<dbReference type="EMBL" id="CP136892">
    <property type="protein sequence ID" value="WOL01857.1"/>
    <property type="molecule type" value="Genomic_DNA"/>
</dbReference>
<evidence type="ECO:0000259" key="5">
    <source>
        <dbReference type="Pfam" id="PF13966"/>
    </source>
</evidence>
<protein>
    <submittedName>
        <fullName evidence="6">(+)-neomenthol dehydrogenase</fullName>
    </submittedName>
</protein>
<dbReference type="PRINTS" id="PR00081">
    <property type="entry name" value="GDHRDH"/>
</dbReference>
<dbReference type="InterPro" id="IPR002347">
    <property type="entry name" value="SDR_fam"/>
</dbReference>
<keyword evidence="3" id="KW-0560">Oxidoreductase</keyword>
<evidence type="ECO:0000313" key="6">
    <source>
        <dbReference type="EMBL" id="WOL01857.1"/>
    </source>
</evidence>
<comment type="similarity">
    <text evidence="1">Belongs to the short-chain dehydrogenases/reductases (SDR) family.</text>
</comment>
<dbReference type="Pfam" id="PF13966">
    <property type="entry name" value="zf-RVT"/>
    <property type="match status" value="1"/>
</dbReference>